<dbReference type="PANTHER" id="PTHR42771">
    <property type="entry name" value="IRON(3+)-HYDROXAMATE IMPORT ATP-BINDING PROTEIN FHUC"/>
    <property type="match status" value="1"/>
</dbReference>
<dbReference type="Pfam" id="PF00005">
    <property type="entry name" value="ABC_tran"/>
    <property type="match status" value="1"/>
</dbReference>
<evidence type="ECO:0000256" key="2">
    <source>
        <dbReference type="ARBA" id="ARBA00005417"/>
    </source>
</evidence>
<accession>A0A330LMS0</accession>
<feature type="domain" description="ABC transporter" evidence="11">
    <location>
        <begin position="2"/>
        <end position="237"/>
    </location>
</feature>
<dbReference type="GO" id="GO:0005524">
    <property type="term" value="F:ATP binding"/>
    <property type="evidence" value="ECO:0007669"/>
    <property type="project" value="UniProtKB-KW"/>
</dbReference>
<dbReference type="SUPFAM" id="SSF52540">
    <property type="entry name" value="P-loop containing nucleoside triphosphate hydrolases"/>
    <property type="match status" value="1"/>
</dbReference>
<dbReference type="NCBIfam" id="NF008409">
    <property type="entry name" value="PRK11231.1"/>
    <property type="match status" value="1"/>
</dbReference>
<keyword evidence="6" id="KW-0547">Nucleotide-binding</keyword>
<keyword evidence="9" id="KW-0406">Ion transport</keyword>
<gene>
    <name evidence="12" type="primary">fecE</name>
    <name evidence="12" type="ORF">MORIYA_1816</name>
</gene>
<dbReference type="InterPro" id="IPR017871">
    <property type="entry name" value="ABC_transporter-like_CS"/>
</dbReference>
<name>A0A330LMS0_9GAMM</name>
<evidence type="ECO:0000256" key="9">
    <source>
        <dbReference type="ARBA" id="ARBA00023065"/>
    </source>
</evidence>
<evidence type="ECO:0000256" key="3">
    <source>
        <dbReference type="ARBA" id="ARBA00022448"/>
    </source>
</evidence>
<dbReference type="PROSITE" id="PS00211">
    <property type="entry name" value="ABC_TRANSPORTER_1"/>
    <property type="match status" value="1"/>
</dbReference>
<dbReference type="SMART" id="SM00382">
    <property type="entry name" value="AAA"/>
    <property type="match status" value="1"/>
</dbReference>
<evidence type="ECO:0000259" key="11">
    <source>
        <dbReference type="PROSITE" id="PS50893"/>
    </source>
</evidence>
<comment type="similarity">
    <text evidence="2">Belongs to the ABC transporter superfamily.</text>
</comment>
<keyword evidence="7 12" id="KW-0067">ATP-binding</keyword>
<keyword evidence="8" id="KW-0408">Iron</keyword>
<dbReference type="GO" id="GO:0006826">
    <property type="term" value="P:iron ion transport"/>
    <property type="evidence" value="ECO:0007669"/>
    <property type="project" value="UniProtKB-KW"/>
</dbReference>
<dbReference type="PANTHER" id="PTHR42771:SF2">
    <property type="entry name" value="IRON(3+)-HYDROXAMATE IMPORT ATP-BINDING PROTEIN FHUC"/>
    <property type="match status" value="1"/>
</dbReference>
<evidence type="ECO:0000256" key="1">
    <source>
        <dbReference type="ARBA" id="ARBA00004202"/>
    </source>
</evidence>
<dbReference type="AlphaFoldDB" id="A0A330LMS0"/>
<reference evidence="13" key="1">
    <citation type="submission" date="2018-05" db="EMBL/GenBank/DDBJ databases">
        <authorList>
            <person name="Cea G.-C."/>
            <person name="William W."/>
        </authorList>
    </citation>
    <scope>NUCLEOTIDE SEQUENCE [LARGE SCALE GENOMIC DNA]</scope>
    <source>
        <strain evidence="13">DB21MT 5</strain>
    </source>
</reference>
<dbReference type="KEGG" id="mya:MORIYA_1816"/>
<protein>
    <submittedName>
        <fullName evidence="12">Iron-dicitrate transporter subunit ATP-binding component of ABC superfamily KpLE2 phage-like element</fullName>
    </submittedName>
</protein>
<evidence type="ECO:0000256" key="8">
    <source>
        <dbReference type="ARBA" id="ARBA00023004"/>
    </source>
</evidence>
<dbReference type="InterPro" id="IPR027417">
    <property type="entry name" value="P-loop_NTPase"/>
</dbReference>
<dbReference type="InterPro" id="IPR051535">
    <property type="entry name" value="Siderophore_ABC-ATPase"/>
</dbReference>
<dbReference type="InterPro" id="IPR003593">
    <property type="entry name" value="AAA+_ATPase"/>
</dbReference>
<evidence type="ECO:0000256" key="6">
    <source>
        <dbReference type="ARBA" id="ARBA00022741"/>
    </source>
</evidence>
<keyword evidence="13" id="KW-1185">Reference proteome</keyword>
<sequence length="254" mass="27881">MLTIENLTIGYAGKMILNELNITIAKGKITALIGPNGCGKSTLLKTIAGSLKPAKGKVSLAGQDLSKLSHKSRAKLLSILPQSPITPEGISVRQLVSCGRNPYLSHWGGLSQQDRDAVQAALVDTGLCDLADRSVDSLSGGQRQRVWIAMVLAQDTDYILLDEPTTYLDLTYQIELMEMMRKMNRQGKTLVVVLHDLNQACRYCDHLVVMKKGKIIVQDEPHKIFTSKLLKDVFALNAMIITDPIANKPMCIPL</sequence>
<dbReference type="CDD" id="cd03214">
    <property type="entry name" value="ABC_Iron-Siderophores_B12_Hemin"/>
    <property type="match status" value="1"/>
</dbReference>
<evidence type="ECO:0000313" key="12">
    <source>
        <dbReference type="EMBL" id="SQD78294.1"/>
    </source>
</evidence>
<dbReference type="OrthoDB" id="5292475at2"/>
<evidence type="ECO:0000256" key="10">
    <source>
        <dbReference type="ARBA" id="ARBA00023136"/>
    </source>
</evidence>
<keyword evidence="10" id="KW-0472">Membrane</keyword>
<keyword evidence="5" id="KW-0410">Iron transport</keyword>
<dbReference type="GO" id="GO:0005886">
    <property type="term" value="C:plasma membrane"/>
    <property type="evidence" value="ECO:0007669"/>
    <property type="project" value="UniProtKB-SubCell"/>
</dbReference>
<keyword evidence="4" id="KW-1003">Cell membrane</keyword>
<evidence type="ECO:0000313" key="13">
    <source>
        <dbReference type="Proteomes" id="UP000250163"/>
    </source>
</evidence>
<dbReference type="RefSeq" id="WP_112714351.1">
    <property type="nucleotide sequence ID" value="NZ_LS483250.1"/>
</dbReference>
<organism evidence="12 13">
    <name type="scientific">Moritella yayanosii</name>
    <dbReference type="NCBI Taxonomy" id="69539"/>
    <lineage>
        <taxon>Bacteria</taxon>
        <taxon>Pseudomonadati</taxon>
        <taxon>Pseudomonadota</taxon>
        <taxon>Gammaproteobacteria</taxon>
        <taxon>Alteromonadales</taxon>
        <taxon>Moritellaceae</taxon>
        <taxon>Moritella</taxon>
    </lineage>
</organism>
<dbReference type="Proteomes" id="UP000250163">
    <property type="component" value="Chromosome MORIYA"/>
</dbReference>
<evidence type="ECO:0000256" key="4">
    <source>
        <dbReference type="ARBA" id="ARBA00022475"/>
    </source>
</evidence>
<proteinExistence type="inferred from homology"/>
<dbReference type="FunFam" id="3.40.50.300:FF:000134">
    <property type="entry name" value="Iron-enterobactin ABC transporter ATP-binding protein"/>
    <property type="match status" value="1"/>
</dbReference>
<keyword evidence="3" id="KW-0813">Transport</keyword>
<dbReference type="EMBL" id="LS483250">
    <property type="protein sequence ID" value="SQD78294.1"/>
    <property type="molecule type" value="Genomic_DNA"/>
</dbReference>
<dbReference type="GO" id="GO:0016887">
    <property type="term" value="F:ATP hydrolysis activity"/>
    <property type="evidence" value="ECO:0007669"/>
    <property type="project" value="InterPro"/>
</dbReference>
<evidence type="ECO:0000256" key="5">
    <source>
        <dbReference type="ARBA" id="ARBA00022496"/>
    </source>
</evidence>
<comment type="subcellular location">
    <subcellularLocation>
        <location evidence="1">Cell membrane</location>
        <topology evidence="1">Peripheral membrane protein</topology>
    </subcellularLocation>
</comment>
<dbReference type="InterPro" id="IPR003439">
    <property type="entry name" value="ABC_transporter-like_ATP-bd"/>
</dbReference>
<dbReference type="Gene3D" id="3.40.50.300">
    <property type="entry name" value="P-loop containing nucleotide triphosphate hydrolases"/>
    <property type="match status" value="1"/>
</dbReference>
<dbReference type="PROSITE" id="PS50893">
    <property type="entry name" value="ABC_TRANSPORTER_2"/>
    <property type="match status" value="1"/>
</dbReference>
<evidence type="ECO:0000256" key="7">
    <source>
        <dbReference type="ARBA" id="ARBA00022840"/>
    </source>
</evidence>